<dbReference type="SUPFAM" id="SSF54909">
    <property type="entry name" value="Dimeric alpha+beta barrel"/>
    <property type="match status" value="1"/>
</dbReference>
<dbReference type="Proteomes" id="UP000198418">
    <property type="component" value="Unassembled WGS sequence"/>
</dbReference>
<dbReference type="AlphaFoldDB" id="A0A212QM20"/>
<dbReference type="InterPro" id="IPR011008">
    <property type="entry name" value="Dimeric_a/b-barrel"/>
</dbReference>
<sequence length="130" mass="14467">MSTWIAQEFASAGPLAPWIKIAHAGMEAQMIVELVLFDLPEGATRASAAALYETTAARWADNPDLIEKYYYFDAETGEGGGVYIWPDRAAAERWRGEDYRKMIAELYGASPRIRILDALMRVAPGAIRQL</sequence>
<evidence type="ECO:0008006" key="3">
    <source>
        <dbReference type="Google" id="ProtNLM"/>
    </source>
</evidence>
<proteinExistence type="predicted"/>
<reference evidence="2" key="1">
    <citation type="submission" date="2017-06" db="EMBL/GenBank/DDBJ databases">
        <authorList>
            <person name="Varghese N."/>
            <person name="Submissions S."/>
        </authorList>
    </citation>
    <scope>NUCLEOTIDE SEQUENCE [LARGE SCALE GENOMIC DNA]</scope>
    <source>
        <strain evidence="2">DSM 137</strain>
    </source>
</reference>
<organism evidence="1 2">
    <name type="scientific">Rhodoblastus acidophilus</name>
    <name type="common">Rhodopseudomonas acidophila</name>
    <dbReference type="NCBI Taxonomy" id="1074"/>
    <lineage>
        <taxon>Bacteria</taxon>
        <taxon>Pseudomonadati</taxon>
        <taxon>Pseudomonadota</taxon>
        <taxon>Alphaproteobacteria</taxon>
        <taxon>Hyphomicrobiales</taxon>
        <taxon>Rhodoblastaceae</taxon>
        <taxon>Rhodoblastus</taxon>
    </lineage>
</organism>
<gene>
    <name evidence="1" type="ORF">SAMN06265338_101793</name>
</gene>
<evidence type="ECO:0000313" key="1">
    <source>
        <dbReference type="EMBL" id="SNB60356.1"/>
    </source>
</evidence>
<evidence type="ECO:0000313" key="2">
    <source>
        <dbReference type="Proteomes" id="UP000198418"/>
    </source>
</evidence>
<name>A0A212QM20_RHOAC</name>
<accession>A0A212QM20</accession>
<keyword evidence="2" id="KW-1185">Reference proteome</keyword>
<protein>
    <recommendedName>
        <fullName evidence="3">Monooxygenase</fullName>
    </recommendedName>
</protein>
<dbReference type="EMBL" id="FYDG01000001">
    <property type="protein sequence ID" value="SNB60356.1"/>
    <property type="molecule type" value="Genomic_DNA"/>
</dbReference>
<dbReference type="Gene3D" id="3.30.70.100">
    <property type="match status" value="1"/>
</dbReference>